<feature type="domain" description="Cytidyltransferase-like" evidence="10">
    <location>
        <begin position="4"/>
        <end position="133"/>
    </location>
</feature>
<evidence type="ECO:0000313" key="12">
    <source>
        <dbReference type="Proteomes" id="UP000051015"/>
    </source>
</evidence>
<dbReference type="GO" id="GO:0015937">
    <property type="term" value="P:coenzyme A biosynthetic process"/>
    <property type="evidence" value="ECO:0007669"/>
    <property type="project" value="UniProtKB-UniRule"/>
</dbReference>
<feature type="binding site" evidence="9">
    <location>
        <begin position="88"/>
        <end position="90"/>
    </location>
    <ligand>
        <name>ATP</name>
        <dbReference type="ChEBI" id="CHEBI:30616"/>
    </ligand>
</feature>
<feature type="binding site" evidence="9">
    <location>
        <position position="73"/>
    </location>
    <ligand>
        <name>substrate</name>
    </ligand>
</feature>
<feature type="binding site" evidence="9">
    <location>
        <position position="87"/>
    </location>
    <ligand>
        <name>substrate</name>
    </ligand>
</feature>
<organism evidence="11 12">
    <name type="scientific">Liquorilactobacillus aquaticus DSM 21051</name>
    <dbReference type="NCBI Taxonomy" id="1423725"/>
    <lineage>
        <taxon>Bacteria</taxon>
        <taxon>Bacillati</taxon>
        <taxon>Bacillota</taxon>
        <taxon>Bacilli</taxon>
        <taxon>Lactobacillales</taxon>
        <taxon>Lactobacillaceae</taxon>
        <taxon>Liquorilactobacillus</taxon>
    </lineage>
</organism>
<dbReference type="InterPro" id="IPR001980">
    <property type="entry name" value="PPAT"/>
</dbReference>
<keyword evidence="7 9" id="KW-0173">Coenzyme A biosynthesis</keyword>
<dbReference type="EMBL" id="AYZD01000015">
    <property type="protein sequence ID" value="KRM96503.1"/>
    <property type="molecule type" value="Genomic_DNA"/>
</dbReference>
<dbReference type="RefSeq" id="WP_057875810.1">
    <property type="nucleotide sequence ID" value="NZ_AYZD01000015.1"/>
</dbReference>
<feature type="binding site" evidence="9">
    <location>
        <position position="8"/>
    </location>
    <ligand>
        <name>substrate</name>
    </ligand>
</feature>
<comment type="catalytic activity">
    <reaction evidence="8 9">
        <text>(R)-4'-phosphopantetheine + ATP + H(+) = 3'-dephospho-CoA + diphosphate</text>
        <dbReference type="Rhea" id="RHEA:19801"/>
        <dbReference type="ChEBI" id="CHEBI:15378"/>
        <dbReference type="ChEBI" id="CHEBI:30616"/>
        <dbReference type="ChEBI" id="CHEBI:33019"/>
        <dbReference type="ChEBI" id="CHEBI:57328"/>
        <dbReference type="ChEBI" id="CHEBI:61723"/>
        <dbReference type="EC" id="2.7.7.3"/>
    </reaction>
</comment>
<dbReference type="EC" id="2.7.7.3" evidence="9"/>
<comment type="pathway">
    <text evidence="9">Cofactor biosynthesis; coenzyme A biosynthesis; CoA from (R)-pantothenate: step 4/5.</text>
</comment>
<keyword evidence="4 9" id="KW-0547">Nucleotide-binding</keyword>
<dbReference type="PRINTS" id="PR01020">
    <property type="entry name" value="LPSBIOSNTHSS"/>
</dbReference>
<comment type="function">
    <text evidence="9">Reversibly transfers an adenylyl group from ATP to 4'-phosphopantetheine, yielding dephospho-CoA (dPCoA) and pyrophosphate.</text>
</comment>
<sequence>MNAIFPGSFDPVTCGHINLIKRASKIFSEVTVLVMTNTNKHGLFSPAERVALLETSVACFENVKVLSLEADLTVRAAESLGADVIIRGARNGQDFEAERSIADMNRHLAPEIETILLPAVEKYSFISSTLVKEVARFDGNLAGLVPDIVAHALKEKMC</sequence>
<feature type="binding site" evidence="9">
    <location>
        <position position="16"/>
    </location>
    <ligand>
        <name>ATP</name>
        <dbReference type="ChEBI" id="CHEBI:30616"/>
    </ligand>
</feature>
<dbReference type="AlphaFoldDB" id="A0A0R2CXV8"/>
<dbReference type="PANTHER" id="PTHR21342:SF1">
    <property type="entry name" value="PHOSPHOPANTETHEINE ADENYLYLTRANSFERASE"/>
    <property type="match status" value="1"/>
</dbReference>
<evidence type="ECO:0000256" key="2">
    <source>
        <dbReference type="ARBA" id="ARBA00022679"/>
    </source>
</evidence>
<evidence type="ECO:0000256" key="8">
    <source>
        <dbReference type="ARBA" id="ARBA00029346"/>
    </source>
</evidence>
<comment type="cofactor">
    <cofactor evidence="9">
        <name>Mg(2+)</name>
        <dbReference type="ChEBI" id="CHEBI:18420"/>
    </cofactor>
</comment>
<feature type="site" description="Transition state stabilizer" evidence="9">
    <location>
        <position position="16"/>
    </location>
</feature>
<keyword evidence="6 9" id="KW-0460">Magnesium</keyword>
<gene>
    <name evidence="9" type="primary">coaD</name>
    <name evidence="11" type="ORF">FC19_GL000797</name>
</gene>
<proteinExistence type="inferred from homology"/>
<dbReference type="NCBIfam" id="TIGR01510">
    <property type="entry name" value="coaD_prev_kdtB"/>
    <property type="match status" value="1"/>
</dbReference>
<feature type="binding site" evidence="9">
    <location>
        <begin position="123"/>
        <end position="129"/>
    </location>
    <ligand>
        <name>ATP</name>
        <dbReference type="ChEBI" id="CHEBI:30616"/>
    </ligand>
</feature>
<evidence type="ECO:0000256" key="7">
    <source>
        <dbReference type="ARBA" id="ARBA00022993"/>
    </source>
</evidence>
<keyword evidence="3 9" id="KW-0548">Nucleotidyltransferase</keyword>
<feature type="binding site" evidence="9">
    <location>
        <position position="98"/>
    </location>
    <ligand>
        <name>ATP</name>
        <dbReference type="ChEBI" id="CHEBI:30616"/>
    </ligand>
</feature>
<evidence type="ECO:0000256" key="9">
    <source>
        <dbReference type="HAMAP-Rule" id="MF_00151"/>
    </source>
</evidence>
<evidence type="ECO:0000256" key="6">
    <source>
        <dbReference type="ARBA" id="ARBA00022842"/>
    </source>
</evidence>
<dbReference type="OrthoDB" id="9806661at2"/>
<accession>A0A0R2CXV8</accession>
<dbReference type="SUPFAM" id="SSF52374">
    <property type="entry name" value="Nucleotidylyl transferase"/>
    <property type="match status" value="1"/>
</dbReference>
<dbReference type="NCBIfam" id="TIGR00125">
    <property type="entry name" value="cyt_tran_rel"/>
    <property type="match status" value="1"/>
</dbReference>
<evidence type="ECO:0000313" key="11">
    <source>
        <dbReference type="EMBL" id="KRM96503.1"/>
    </source>
</evidence>
<reference evidence="11 12" key="1">
    <citation type="journal article" date="2015" name="Genome Announc.">
        <title>Expanding the biotechnology potential of lactobacilli through comparative genomics of 213 strains and associated genera.</title>
        <authorList>
            <person name="Sun Z."/>
            <person name="Harris H.M."/>
            <person name="McCann A."/>
            <person name="Guo C."/>
            <person name="Argimon S."/>
            <person name="Zhang W."/>
            <person name="Yang X."/>
            <person name="Jeffery I.B."/>
            <person name="Cooney J.C."/>
            <person name="Kagawa T.F."/>
            <person name="Liu W."/>
            <person name="Song Y."/>
            <person name="Salvetti E."/>
            <person name="Wrobel A."/>
            <person name="Rasinkangas P."/>
            <person name="Parkhill J."/>
            <person name="Rea M.C."/>
            <person name="O'Sullivan O."/>
            <person name="Ritari J."/>
            <person name="Douillard F.P."/>
            <person name="Paul Ross R."/>
            <person name="Yang R."/>
            <person name="Briner A.E."/>
            <person name="Felis G.E."/>
            <person name="de Vos W.M."/>
            <person name="Barrangou R."/>
            <person name="Klaenhammer T.R."/>
            <person name="Caufield P.W."/>
            <person name="Cui Y."/>
            <person name="Zhang H."/>
            <person name="O'Toole P.W."/>
        </authorList>
    </citation>
    <scope>NUCLEOTIDE SEQUENCE [LARGE SCALE GENOMIC DNA]</scope>
    <source>
        <strain evidence="11 12">DSM 21051</strain>
    </source>
</reference>
<dbReference type="Proteomes" id="UP000051015">
    <property type="component" value="Unassembled WGS sequence"/>
</dbReference>
<dbReference type="InterPro" id="IPR004821">
    <property type="entry name" value="Cyt_trans-like"/>
</dbReference>
<comment type="subunit">
    <text evidence="9">Homohexamer.</text>
</comment>
<evidence type="ECO:0000256" key="5">
    <source>
        <dbReference type="ARBA" id="ARBA00022840"/>
    </source>
</evidence>
<evidence type="ECO:0000256" key="3">
    <source>
        <dbReference type="ARBA" id="ARBA00022695"/>
    </source>
</evidence>
<comment type="similarity">
    <text evidence="9">Belongs to the bacterial CoaD family.</text>
</comment>
<comment type="subcellular location">
    <subcellularLocation>
        <location evidence="9">Cytoplasm</location>
    </subcellularLocation>
</comment>
<dbReference type="STRING" id="1423725.FC19_GL000797"/>
<dbReference type="GO" id="GO:0005524">
    <property type="term" value="F:ATP binding"/>
    <property type="evidence" value="ECO:0007669"/>
    <property type="project" value="UniProtKB-KW"/>
</dbReference>
<dbReference type="InterPro" id="IPR014729">
    <property type="entry name" value="Rossmann-like_a/b/a_fold"/>
</dbReference>
<evidence type="ECO:0000256" key="4">
    <source>
        <dbReference type="ARBA" id="ARBA00022741"/>
    </source>
</evidence>
<dbReference type="Pfam" id="PF01467">
    <property type="entry name" value="CTP_transf_like"/>
    <property type="match status" value="1"/>
</dbReference>
<dbReference type="CDD" id="cd02163">
    <property type="entry name" value="PPAT"/>
    <property type="match status" value="1"/>
</dbReference>
<feature type="binding site" evidence="9">
    <location>
        <position position="40"/>
    </location>
    <ligand>
        <name>substrate</name>
    </ligand>
</feature>
<feature type="binding site" evidence="9">
    <location>
        <begin position="8"/>
        <end position="9"/>
    </location>
    <ligand>
        <name>ATP</name>
        <dbReference type="ChEBI" id="CHEBI:30616"/>
    </ligand>
</feature>
<dbReference type="GO" id="GO:0005737">
    <property type="term" value="C:cytoplasm"/>
    <property type="evidence" value="ECO:0007669"/>
    <property type="project" value="UniProtKB-SubCell"/>
</dbReference>
<comment type="caution">
    <text evidence="11">The sequence shown here is derived from an EMBL/GenBank/DDBJ whole genome shotgun (WGS) entry which is preliminary data.</text>
</comment>
<protein>
    <recommendedName>
        <fullName evidence="9">Phosphopantetheine adenylyltransferase</fullName>
        <ecNumber evidence="9">2.7.7.3</ecNumber>
    </recommendedName>
    <alternativeName>
        <fullName evidence="9">Dephospho-CoA pyrophosphorylase</fullName>
    </alternativeName>
    <alternativeName>
        <fullName evidence="9">Pantetheine-phosphate adenylyltransferase</fullName>
        <shortName evidence="9">PPAT</shortName>
    </alternativeName>
</protein>
<dbReference type="PANTHER" id="PTHR21342">
    <property type="entry name" value="PHOSPHOPANTETHEINE ADENYLYLTRANSFERASE"/>
    <property type="match status" value="1"/>
</dbReference>
<dbReference type="PATRIC" id="fig|1423725.3.peg.822"/>
<dbReference type="Gene3D" id="3.40.50.620">
    <property type="entry name" value="HUPs"/>
    <property type="match status" value="1"/>
</dbReference>
<keyword evidence="1 9" id="KW-0963">Cytoplasm</keyword>
<dbReference type="HAMAP" id="MF_00151">
    <property type="entry name" value="PPAT_bact"/>
    <property type="match status" value="1"/>
</dbReference>
<dbReference type="GO" id="GO:0004595">
    <property type="term" value="F:pantetheine-phosphate adenylyltransferase activity"/>
    <property type="evidence" value="ECO:0007669"/>
    <property type="project" value="UniProtKB-UniRule"/>
</dbReference>
<evidence type="ECO:0000259" key="10">
    <source>
        <dbReference type="Pfam" id="PF01467"/>
    </source>
</evidence>
<keyword evidence="2 9" id="KW-0808">Transferase</keyword>
<name>A0A0R2CXV8_9LACO</name>
<keyword evidence="12" id="KW-1185">Reference proteome</keyword>
<dbReference type="UniPathway" id="UPA00241">
    <property type="reaction ID" value="UER00355"/>
</dbReference>
<keyword evidence="5 9" id="KW-0067">ATP-binding</keyword>
<evidence type="ECO:0000256" key="1">
    <source>
        <dbReference type="ARBA" id="ARBA00022490"/>
    </source>
</evidence>